<feature type="domain" description="TonB-dependent receptor-like beta-barrel" evidence="13">
    <location>
        <begin position="314"/>
        <end position="752"/>
    </location>
</feature>
<dbReference type="CDD" id="cd01347">
    <property type="entry name" value="ligand_gated_channel"/>
    <property type="match status" value="1"/>
</dbReference>
<dbReference type="AlphaFoldDB" id="A0A2N5XYI2"/>
<dbReference type="GO" id="GO:0006826">
    <property type="term" value="P:iron ion transport"/>
    <property type="evidence" value="ECO:0007669"/>
    <property type="project" value="UniProtKB-KW"/>
</dbReference>
<evidence type="ECO:0008006" key="17">
    <source>
        <dbReference type="Google" id="ProtNLM"/>
    </source>
</evidence>
<evidence type="ECO:0000313" key="16">
    <source>
        <dbReference type="Proteomes" id="UP000234845"/>
    </source>
</evidence>
<dbReference type="Proteomes" id="UP000234845">
    <property type="component" value="Unassembled WGS sequence"/>
</dbReference>
<evidence type="ECO:0000256" key="7">
    <source>
        <dbReference type="ARBA" id="ARBA00023065"/>
    </source>
</evidence>
<dbReference type="Pfam" id="PF00593">
    <property type="entry name" value="TonB_dep_Rec_b-barrel"/>
    <property type="match status" value="1"/>
</dbReference>
<evidence type="ECO:0000259" key="13">
    <source>
        <dbReference type="Pfam" id="PF00593"/>
    </source>
</evidence>
<keyword evidence="9 11" id="KW-0472">Membrane</keyword>
<dbReference type="Pfam" id="PF07715">
    <property type="entry name" value="Plug"/>
    <property type="match status" value="1"/>
</dbReference>
<keyword evidence="2 11" id="KW-0813">Transport</keyword>
<name>A0A2N5XYI2_9GAMM</name>
<dbReference type="GO" id="GO:0009279">
    <property type="term" value="C:cell outer membrane"/>
    <property type="evidence" value="ECO:0007669"/>
    <property type="project" value="UniProtKB-SubCell"/>
</dbReference>
<evidence type="ECO:0000256" key="8">
    <source>
        <dbReference type="ARBA" id="ARBA00023077"/>
    </source>
</evidence>
<dbReference type="PROSITE" id="PS52016">
    <property type="entry name" value="TONB_DEPENDENT_REC_3"/>
    <property type="match status" value="1"/>
</dbReference>
<dbReference type="PANTHER" id="PTHR32552:SF81">
    <property type="entry name" value="TONB-DEPENDENT OUTER MEMBRANE RECEPTOR"/>
    <property type="match status" value="1"/>
</dbReference>
<evidence type="ECO:0000256" key="6">
    <source>
        <dbReference type="ARBA" id="ARBA00023004"/>
    </source>
</evidence>
<evidence type="ECO:0000256" key="1">
    <source>
        <dbReference type="ARBA" id="ARBA00004571"/>
    </source>
</evidence>
<dbReference type="OrthoDB" id="7051185at2"/>
<dbReference type="InterPro" id="IPR012910">
    <property type="entry name" value="Plug_dom"/>
</dbReference>
<evidence type="ECO:0000256" key="2">
    <source>
        <dbReference type="ARBA" id="ARBA00022448"/>
    </source>
</evidence>
<keyword evidence="10 11" id="KW-0998">Cell outer membrane</keyword>
<feature type="domain" description="TonB-dependent receptor plug" evidence="14">
    <location>
        <begin position="45"/>
        <end position="151"/>
    </location>
</feature>
<keyword evidence="5 11" id="KW-0812">Transmembrane</keyword>
<dbReference type="SUPFAM" id="SSF56935">
    <property type="entry name" value="Porins"/>
    <property type="match status" value="1"/>
</dbReference>
<comment type="caution">
    <text evidence="15">The sequence shown here is derived from an EMBL/GenBank/DDBJ whole genome shotgun (WGS) entry which is preliminary data.</text>
</comment>
<evidence type="ECO:0000256" key="10">
    <source>
        <dbReference type="ARBA" id="ARBA00023237"/>
    </source>
</evidence>
<evidence type="ECO:0000256" key="11">
    <source>
        <dbReference type="PROSITE-ProRule" id="PRU01360"/>
    </source>
</evidence>
<comment type="subcellular location">
    <subcellularLocation>
        <location evidence="1 11">Cell outer membrane</location>
        <topology evidence="1 11">Multi-pass membrane protein</topology>
    </subcellularLocation>
</comment>
<keyword evidence="7" id="KW-0406">Ion transport</keyword>
<accession>A0A2N5XYI2</accession>
<evidence type="ECO:0000313" key="15">
    <source>
        <dbReference type="EMBL" id="PLW81200.1"/>
    </source>
</evidence>
<sequence length="788" mass="86164">MTKRKAMPQVIAAAGLLTIVPVGYAAEMMLEEVIVTAQKRSENINEVAMSVTALGEEYINRLDLDSMDDLQKVVPGFHATVSTYGTPIYTIRGVGFQDTSLAASPTVSVYVDEMPVPYSILSGYANLDISRTEILKGPQGILFGNNATGGAINYIANKPSDEFGAEVELGYARFGTVDFDGHVNIPVSDSLSFRLAGKIIKSDGWQKSTTTDNELGDRDFSLARFSAAWDPTEKVRVLGTVTYGQDKSDTPAPQFFQAVVQNAQTPLDPGFLNFPKAGSENREADWSSCINNSPTEDPEGCVSLAADNDYMHSNIRLEVDLSPTILLTSLTSYQKFDRFQPVESDGTTFRNYESVQMGEIDTYYQEIRISGLQENGANWVAGANFQLDDTVDTFLQSYSDSSSSQIFGLKLGPTRPLSDQDVETWAVFGNMEYPVGDFTFHAGARYTDQKRDFIGCGQDGGDGSWSTISQGIQNLLITGDPFVNSSFPDTTQGPGVDAGPGGCGTTNEPPDFAPGYVYDSLDEDNFSWRLGSKWQATDGTMFYGNVSKGYKAGSFPTAATARSLQLIPAVQESLLAYELGVKSSLFSSRVQLNGAVFFYDYEDKQIRGSVLDPVFGPLGALVNVPESEVKGFEMFATALVTEGLTLRAGVSYSDSEIKGDFTNFNYLGQQQNFTGESFPHAPEWQGSVDASYEHTFSSGMIGYVGALISYQDDTYAGFGELPELEVDSYALLDMRAGIDAGNWGIRAWGKNLTDEYYWRQVTREFGDALVRFAGYPRSYGVTVSYRWQ</sequence>
<evidence type="ECO:0000256" key="12">
    <source>
        <dbReference type="RuleBase" id="RU003357"/>
    </source>
</evidence>
<keyword evidence="16" id="KW-1185">Reference proteome</keyword>
<keyword evidence="8 12" id="KW-0798">TonB box</keyword>
<dbReference type="EMBL" id="PKLZ01000015">
    <property type="protein sequence ID" value="PLW81200.1"/>
    <property type="molecule type" value="Genomic_DNA"/>
</dbReference>
<keyword evidence="3 11" id="KW-1134">Transmembrane beta strand</keyword>
<evidence type="ECO:0000256" key="9">
    <source>
        <dbReference type="ARBA" id="ARBA00023136"/>
    </source>
</evidence>
<comment type="similarity">
    <text evidence="11 12">Belongs to the TonB-dependent receptor family.</text>
</comment>
<evidence type="ECO:0000256" key="4">
    <source>
        <dbReference type="ARBA" id="ARBA00022496"/>
    </source>
</evidence>
<evidence type="ECO:0000256" key="3">
    <source>
        <dbReference type="ARBA" id="ARBA00022452"/>
    </source>
</evidence>
<organism evidence="15 16">
    <name type="scientific">Kineobactrum sediminis</name>
    <dbReference type="NCBI Taxonomy" id="1905677"/>
    <lineage>
        <taxon>Bacteria</taxon>
        <taxon>Pseudomonadati</taxon>
        <taxon>Pseudomonadota</taxon>
        <taxon>Gammaproteobacteria</taxon>
        <taxon>Cellvibrionales</taxon>
        <taxon>Halieaceae</taxon>
        <taxon>Kineobactrum</taxon>
    </lineage>
</organism>
<dbReference type="InterPro" id="IPR036942">
    <property type="entry name" value="Beta-barrel_TonB_sf"/>
</dbReference>
<keyword evidence="4" id="KW-0410">Iron transport</keyword>
<dbReference type="InterPro" id="IPR000531">
    <property type="entry name" value="Beta-barrel_TonB"/>
</dbReference>
<proteinExistence type="inferred from homology"/>
<evidence type="ECO:0000256" key="5">
    <source>
        <dbReference type="ARBA" id="ARBA00022692"/>
    </source>
</evidence>
<keyword evidence="6" id="KW-0408">Iron</keyword>
<protein>
    <recommendedName>
        <fullName evidence="17">TonB-dependent receptor</fullName>
    </recommendedName>
</protein>
<dbReference type="PANTHER" id="PTHR32552">
    <property type="entry name" value="FERRICHROME IRON RECEPTOR-RELATED"/>
    <property type="match status" value="1"/>
</dbReference>
<gene>
    <name evidence="15" type="ORF">CWI75_16310</name>
</gene>
<dbReference type="InterPro" id="IPR039426">
    <property type="entry name" value="TonB-dep_rcpt-like"/>
</dbReference>
<dbReference type="RefSeq" id="WP_101522598.1">
    <property type="nucleotide sequence ID" value="NZ_PKLZ01000015.1"/>
</dbReference>
<reference evidence="16" key="1">
    <citation type="submission" date="2017-11" db="EMBL/GenBank/DDBJ databases">
        <title>The draft genome sequence of Chromatocurvus sp. F02.</title>
        <authorList>
            <person name="Du Z.-J."/>
            <person name="Chang Y.-Q."/>
        </authorList>
    </citation>
    <scope>NUCLEOTIDE SEQUENCE [LARGE SCALE GENOMIC DNA]</scope>
    <source>
        <strain evidence="16">F02</strain>
    </source>
</reference>
<dbReference type="Gene3D" id="2.40.170.20">
    <property type="entry name" value="TonB-dependent receptor, beta-barrel domain"/>
    <property type="match status" value="1"/>
</dbReference>
<evidence type="ECO:0000259" key="14">
    <source>
        <dbReference type="Pfam" id="PF07715"/>
    </source>
</evidence>